<evidence type="ECO:0000256" key="1">
    <source>
        <dbReference type="ARBA" id="ARBA00022603"/>
    </source>
</evidence>
<dbReference type="GO" id="GO:0006396">
    <property type="term" value="P:RNA processing"/>
    <property type="evidence" value="ECO:0007669"/>
    <property type="project" value="InterPro"/>
</dbReference>
<dbReference type="InterPro" id="IPR029028">
    <property type="entry name" value="Alpha/beta_knot_MTases"/>
</dbReference>
<protein>
    <submittedName>
        <fullName evidence="5">tRNA G18 (Ribose-2'-O)-methylase SpoU</fullName>
    </submittedName>
</protein>
<dbReference type="GO" id="GO:0032259">
    <property type="term" value="P:methylation"/>
    <property type="evidence" value="ECO:0007669"/>
    <property type="project" value="UniProtKB-KW"/>
</dbReference>
<dbReference type="InterPro" id="IPR001537">
    <property type="entry name" value="SpoU_MeTrfase"/>
</dbReference>
<dbReference type="EMBL" id="SLWY01000006">
    <property type="protein sequence ID" value="TCO81990.1"/>
    <property type="molecule type" value="Genomic_DNA"/>
</dbReference>
<dbReference type="SUPFAM" id="SSF55315">
    <property type="entry name" value="L30e-like"/>
    <property type="match status" value="1"/>
</dbReference>
<evidence type="ECO:0000313" key="6">
    <source>
        <dbReference type="Proteomes" id="UP000295765"/>
    </source>
</evidence>
<dbReference type="InterPro" id="IPR029064">
    <property type="entry name" value="Ribosomal_eL30-like_sf"/>
</dbReference>
<evidence type="ECO:0000256" key="3">
    <source>
        <dbReference type="SAM" id="MobiDB-lite"/>
    </source>
</evidence>
<feature type="region of interest" description="Disordered" evidence="3">
    <location>
        <begin position="1"/>
        <end position="22"/>
    </location>
</feature>
<dbReference type="Pfam" id="PF00588">
    <property type="entry name" value="SpoU_methylase"/>
    <property type="match status" value="1"/>
</dbReference>
<comment type="caution">
    <text evidence="5">The sequence shown here is derived from an EMBL/GenBank/DDBJ whole genome shotgun (WGS) entry which is preliminary data.</text>
</comment>
<evidence type="ECO:0000313" key="5">
    <source>
        <dbReference type="EMBL" id="TCO81990.1"/>
    </source>
</evidence>
<dbReference type="GO" id="GO:0005829">
    <property type="term" value="C:cytosol"/>
    <property type="evidence" value="ECO:0007669"/>
    <property type="project" value="TreeGrafter"/>
</dbReference>
<dbReference type="PANTHER" id="PTHR46429:SF2">
    <property type="entry name" value="TRNA_RRNA METHYLTRANSFERASE"/>
    <property type="match status" value="1"/>
</dbReference>
<gene>
    <name evidence="5" type="ORF">EV699_10685</name>
</gene>
<dbReference type="InterPro" id="IPR004441">
    <property type="entry name" value="rRNA_MeTrfase_TrmH"/>
</dbReference>
<proteinExistence type="predicted"/>
<dbReference type="NCBIfam" id="NF008117">
    <property type="entry name" value="PRK10864.1"/>
    <property type="match status" value="1"/>
</dbReference>
<dbReference type="GO" id="GO:0008173">
    <property type="term" value="F:RNA methyltransferase activity"/>
    <property type="evidence" value="ECO:0007669"/>
    <property type="project" value="InterPro"/>
</dbReference>
<dbReference type="Proteomes" id="UP000295765">
    <property type="component" value="Unassembled WGS sequence"/>
</dbReference>
<evidence type="ECO:0000256" key="2">
    <source>
        <dbReference type="ARBA" id="ARBA00022679"/>
    </source>
</evidence>
<dbReference type="Gene3D" id="3.30.1330.30">
    <property type="match status" value="1"/>
</dbReference>
<dbReference type="AlphaFoldDB" id="A0A4R2L5K4"/>
<feature type="domain" description="RNA 2-O ribose methyltransferase substrate binding" evidence="4">
    <location>
        <begin position="27"/>
        <end position="102"/>
    </location>
</feature>
<accession>A0A4R2L5K4</accession>
<sequence length="265" mass="28172">MNRPPRRPPPPPRPPRAPRGLGADETKLYGVNACAAVLRTRPQAIVRGYFGESSAQQWGEVMRFLAAERRAYHVVPDAELPRITQSDHHGGVCLIVKRRPPQPAEAWLRAHRGDAAACVIALENVGNPHNLGAIMRVSAHFGVAGLLLTEAAALGSGSAARIAEGGAEYVDALLCDHLPDTLQAFRRAGFGIVTTSSHGGAPLYTAALPPRCVLLFGEESHGLSARLLDAGDLRVCIPGTGQVESLNVAVASGIIVGEWWRRFGA</sequence>
<evidence type="ECO:0000259" key="4">
    <source>
        <dbReference type="SMART" id="SM00967"/>
    </source>
</evidence>
<reference evidence="5 6" key="1">
    <citation type="submission" date="2019-03" db="EMBL/GenBank/DDBJ databases">
        <title>Genomic Encyclopedia of Type Strains, Phase IV (KMG-IV): sequencing the most valuable type-strain genomes for metagenomic binning, comparative biology and taxonomic classification.</title>
        <authorList>
            <person name="Goeker M."/>
        </authorList>
    </citation>
    <scope>NUCLEOTIDE SEQUENCE [LARGE SCALE GENOMIC DNA]</scope>
    <source>
        <strain evidence="5 6">DSM 25287</strain>
    </source>
</reference>
<keyword evidence="1 5" id="KW-0489">Methyltransferase</keyword>
<keyword evidence="2" id="KW-0808">Transferase</keyword>
<keyword evidence="6" id="KW-1185">Reference proteome</keyword>
<dbReference type="PANTHER" id="PTHR46429">
    <property type="entry name" value="23S RRNA (GUANOSINE-2'-O-)-METHYLTRANSFERASE RLMB"/>
    <property type="match status" value="1"/>
</dbReference>
<dbReference type="SMART" id="SM00967">
    <property type="entry name" value="SpoU_sub_bind"/>
    <property type="match status" value="1"/>
</dbReference>
<dbReference type="SUPFAM" id="SSF75217">
    <property type="entry name" value="alpha/beta knot"/>
    <property type="match status" value="1"/>
</dbReference>
<dbReference type="InterPro" id="IPR013123">
    <property type="entry name" value="SpoU_subst-bd"/>
</dbReference>
<dbReference type="InterPro" id="IPR029026">
    <property type="entry name" value="tRNA_m1G_MTases_N"/>
</dbReference>
<dbReference type="Gene3D" id="3.40.1280.10">
    <property type="match status" value="1"/>
</dbReference>
<name>A0A4R2L5K4_9GAMM</name>
<dbReference type="Pfam" id="PF08032">
    <property type="entry name" value="SpoU_sub_bind"/>
    <property type="match status" value="1"/>
</dbReference>
<dbReference type="GO" id="GO:0003723">
    <property type="term" value="F:RNA binding"/>
    <property type="evidence" value="ECO:0007669"/>
    <property type="project" value="InterPro"/>
</dbReference>
<dbReference type="RefSeq" id="WP_207922996.1">
    <property type="nucleotide sequence ID" value="NZ_SLWY01000006.1"/>
</dbReference>
<feature type="compositionally biased region" description="Pro residues" evidence="3">
    <location>
        <begin position="7"/>
        <end position="17"/>
    </location>
</feature>
<dbReference type="CDD" id="cd18095">
    <property type="entry name" value="SpoU-like_rRNA-MTase"/>
    <property type="match status" value="1"/>
</dbReference>
<organism evidence="5 6">
    <name type="scientific">Plasticicumulans lactativorans</name>
    <dbReference type="NCBI Taxonomy" id="1133106"/>
    <lineage>
        <taxon>Bacteria</taxon>
        <taxon>Pseudomonadati</taxon>
        <taxon>Pseudomonadota</taxon>
        <taxon>Gammaproteobacteria</taxon>
        <taxon>Candidatus Competibacteraceae</taxon>
        <taxon>Plasticicumulans</taxon>
    </lineage>
</organism>